<organism evidence="2 3">
    <name type="scientific">Acinetobacter venetianus</name>
    <dbReference type="NCBI Taxonomy" id="52133"/>
    <lineage>
        <taxon>Bacteria</taxon>
        <taxon>Pseudomonadati</taxon>
        <taxon>Pseudomonadota</taxon>
        <taxon>Gammaproteobacteria</taxon>
        <taxon>Moraxellales</taxon>
        <taxon>Moraxellaceae</taxon>
        <taxon>Acinetobacter</taxon>
    </lineage>
</organism>
<dbReference type="PATRIC" id="fig|52133.18.peg.2543"/>
<proteinExistence type="predicted"/>
<dbReference type="RefSeq" id="WP_061519225.1">
    <property type="nucleotide sequence ID" value="NZ_JRUE01000201.1"/>
</dbReference>
<keyword evidence="1" id="KW-0175">Coiled coil</keyword>
<gene>
    <name evidence="2" type="ORF">AVENLUH5627_02476</name>
</gene>
<evidence type="ECO:0000313" key="2">
    <source>
        <dbReference type="EMBL" id="KXZ66782.1"/>
    </source>
</evidence>
<name>A0A150HM59_9GAMM</name>
<dbReference type="EMBL" id="JRUE01000201">
    <property type="protein sequence ID" value="KXZ66782.1"/>
    <property type="molecule type" value="Genomic_DNA"/>
</dbReference>
<dbReference type="AlphaFoldDB" id="A0A150HM59"/>
<feature type="coiled-coil region" evidence="1">
    <location>
        <begin position="134"/>
        <end position="161"/>
    </location>
</feature>
<protein>
    <recommendedName>
        <fullName evidence="4">Lysis protein</fullName>
    </recommendedName>
</protein>
<evidence type="ECO:0008006" key="4">
    <source>
        <dbReference type="Google" id="ProtNLM"/>
    </source>
</evidence>
<reference evidence="2 3" key="1">
    <citation type="journal article" date="2016" name="Sci. Rep.">
        <title>Genomic and phenotypic characterization of the species Acinetobacter venetianus.</title>
        <authorList>
            <person name="Fondi M."/>
            <person name="Maida I."/>
            <person name="Perrin E."/>
            <person name="Orlandini V."/>
            <person name="La Torre L."/>
            <person name="Bosi E."/>
            <person name="Negroni A."/>
            <person name="Zanaroli G."/>
            <person name="Fava F."/>
            <person name="Decorosi F."/>
            <person name="Giovannetti L."/>
            <person name="Viti C."/>
            <person name="Vaneechoutte M."/>
            <person name="Dijkshoorn L."/>
            <person name="Fani R."/>
        </authorList>
    </citation>
    <scope>NUCLEOTIDE SEQUENCE [LARGE SCALE GENOMIC DNA]</scope>
    <source>
        <strain evidence="2 3">LUH5627</strain>
    </source>
</reference>
<feature type="coiled-coil region" evidence="1">
    <location>
        <begin position="28"/>
        <end position="55"/>
    </location>
</feature>
<evidence type="ECO:0000313" key="3">
    <source>
        <dbReference type="Proteomes" id="UP000075680"/>
    </source>
</evidence>
<evidence type="ECO:0000256" key="1">
    <source>
        <dbReference type="SAM" id="Coils"/>
    </source>
</evidence>
<dbReference type="Proteomes" id="UP000075680">
    <property type="component" value="Unassembled WGS sequence"/>
</dbReference>
<sequence>MNLRLLGLVVLIAFVSFMTWCGYDYGYNQAKGQQIQSYQEKIVQLTTQADAALERERAVNVKLVELEASYLDKQKEIQDNANHTINEYRASNLSLRDSLKSKQCPAVLSNVASTTSSGDAETTGGLLDTDVEFLIRQAARADEVTEQLEAAQQLIKQDRELCNGQG</sequence>
<comment type="caution">
    <text evidence="2">The sequence shown here is derived from an EMBL/GenBank/DDBJ whole genome shotgun (WGS) entry which is preliminary data.</text>
</comment>
<accession>A0A150HM59</accession>